<dbReference type="InterPro" id="IPR052566">
    <property type="entry name" value="Non-lysos_glucosylceramidase"/>
</dbReference>
<evidence type="ECO:0000313" key="5">
    <source>
        <dbReference type="Proteomes" id="UP001597277"/>
    </source>
</evidence>
<comment type="caution">
    <text evidence="4">The sequence shown here is derived from an EMBL/GenBank/DDBJ whole genome shotgun (WGS) entry which is preliminary data.</text>
</comment>
<dbReference type="RefSeq" id="WP_388003180.1">
    <property type="nucleotide sequence ID" value="NZ_JBHUEE010000002.1"/>
</dbReference>
<evidence type="ECO:0000259" key="3">
    <source>
        <dbReference type="Pfam" id="PF12215"/>
    </source>
</evidence>
<dbReference type="InterPro" id="IPR012341">
    <property type="entry name" value="6hp_glycosidase-like_sf"/>
</dbReference>
<sequence>MTSQRPVDGDRNPALPGTGRTTAGQPAAGQTAADPGPGQPAGGPSRRTFIALTAVGTAAGLAVPQGEAIAVRSLPRTDFDPDWLAGLRRRGGPTEYSGAALERIGMPVSGATTGQVYLAGDGRTWLWDIFNADSFRYGGDDWQGQHYATPVPLDPVFTTGFALRWEDAGGRHTMRLDAADFADVRFQGRYPVGRVLLRDPRCPFEVRLEAFSPFVPTNAADSSIPATMFEYTLRNTTDRPISAQIAGVAENPVCLDSRHTQPVDLHSSPLELPGVAGLVHTAVAAPPPENPRPDVLLEEWDREDFGPWTATGTAFGAGPVRESEAPDYFVREGDLGVDGTRFVTSHNWRDGGEADDHRGRLVGEPLTLERRYLAARIGGGNTPDAGLRVVVDGEVVARLAGNNSEIMHPKAIDISAWEGRTATIELVDEATGGWGHVNCDRIWLTDVPLDPKPVEDLPDGGTFALAALTPGGRARPSVAAWATASDWFDAADGPAHVDAGSASLAGTVTVPVDLAPGEETTVRFALAWHFPTIGGRFGYIAGSESLRRHYGEVYDDASDVVADLAARAGDLSSTTRDFAATWYDESTLPLWFLERTLIPASTVATGTCLRFHTGRFYGWEGIYCCDGTCTHVWNYAQSIARLFPELERDARERTDFGTSFHPDTGAVDYRGEADRRVAHDGQCGNVLRAYREHQMSADDAFLRRIWPQVKKATQYLIGNDGEPDGVLEGPQYNTLDATWYGEIPWITGLYVAALRAAAEMADDMDDRAFAARCRDLADTGSETLDAVLWNDRFSYYEHLVDPAHPEATSSNKGCHIDQMFGQTYAHQLGLPRVFAPGHSRAALATIVRNNHLADAHAYLEDSDIDGGRVYSTEGEPGTVMCTWPFGGADIAPGDGDPGLVAYFNEVWTGQEYQLAAHLFAEDMTDEALAVTRAVHERYSAEKRNPYNEIECSDHYARAMMAHAVYLAATGYEYHGPRGHLGMAPRLGDPADVAAAFTVAEGWGLYRQSRRGHQQRSEVDLRYGRLRLRSFATRVPGRPGTRPVRAEVDSGGPPRRLAVDEVTTHGDRVVVTLAEKIELAAGETFSVTVR</sequence>
<dbReference type="PANTHER" id="PTHR12654">
    <property type="entry name" value="BILE ACID BETA-GLUCOSIDASE-RELATED"/>
    <property type="match status" value="1"/>
</dbReference>
<dbReference type="SUPFAM" id="SSF48208">
    <property type="entry name" value="Six-hairpin glycosidases"/>
    <property type="match status" value="1"/>
</dbReference>
<dbReference type="InterPro" id="IPR008928">
    <property type="entry name" value="6-hairpin_glycosidase_sf"/>
</dbReference>
<dbReference type="InterPro" id="IPR024462">
    <property type="entry name" value="GH116_N"/>
</dbReference>
<feature type="region of interest" description="Disordered" evidence="1">
    <location>
        <begin position="1"/>
        <end position="46"/>
    </location>
</feature>
<dbReference type="Proteomes" id="UP001597277">
    <property type="component" value="Unassembled WGS sequence"/>
</dbReference>
<evidence type="ECO:0000259" key="2">
    <source>
        <dbReference type="Pfam" id="PF04685"/>
    </source>
</evidence>
<keyword evidence="5" id="KW-1185">Reference proteome</keyword>
<feature type="compositionally biased region" description="Low complexity" evidence="1">
    <location>
        <begin position="16"/>
        <end position="36"/>
    </location>
</feature>
<dbReference type="InterPro" id="IPR006311">
    <property type="entry name" value="TAT_signal"/>
</dbReference>
<feature type="domain" description="Glycosyl-hydrolase family 116 catalytic region" evidence="2">
    <location>
        <begin position="679"/>
        <end position="945"/>
    </location>
</feature>
<dbReference type="Pfam" id="PF12215">
    <property type="entry name" value="Glyco_hydr_116N"/>
    <property type="match status" value="1"/>
</dbReference>
<accession>A0ABW4L283</accession>
<dbReference type="InterPro" id="IPR006775">
    <property type="entry name" value="GH116_catalytic"/>
</dbReference>
<evidence type="ECO:0000313" key="4">
    <source>
        <dbReference type="EMBL" id="MFD1717274.1"/>
    </source>
</evidence>
<dbReference type="PROSITE" id="PS51318">
    <property type="entry name" value="TAT"/>
    <property type="match status" value="1"/>
</dbReference>
<reference evidence="5" key="1">
    <citation type="journal article" date="2019" name="Int. J. Syst. Evol. Microbiol.">
        <title>The Global Catalogue of Microorganisms (GCM) 10K type strain sequencing project: providing services to taxonomists for standard genome sequencing and annotation.</title>
        <authorList>
            <consortium name="The Broad Institute Genomics Platform"/>
            <consortium name="The Broad Institute Genome Sequencing Center for Infectious Disease"/>
            <person name="Wu L."/>
            <person name="Ma J."/>
        </authorList>
    </citation>
    <scope>NUCLEOTIDE SEQUENCE [LARGE SCALE GENOMIC DNA]</scope>
    <source>
        <strain evidence="5">JCM 17130</strain>
    </source>
</reference>
<dbReference type="EMBL" id="JBHUEE010000002">
    <property type="protein sequence ID" value="MFD1717274.1"/>
    <property type="molecule type" value="Genomic_DNA"/>
</dbReference>
<dbReference type="GO" id="GO:0016787">
    <property type="term" value="F:hydrolase activity"/>
    <property type="evidence" value="ECO:0007669"/>
    <property type="project" value="UniProtKB-KW"/>
</dbReference>
<name>A0ABW4L283_9MICO</name>
<proteinExistence type="predicted"/>
<feature type="domain" description="Glycosyl-hydrolase family 116 N-terminal" evidence="3">
    <location>
        <begin position="105"/>
        <end position="257"/>
    </location>
</feature>
<gene>
    <name evidence="4" type="ORF">ACFSE6_05485</name>
</gene>
<organism evidence="4 5">
    <name type="scientific">Georgenia deserti</name>
    <dbReference type="NCBI Taxonomy" id="2093781"/>
    <lineage>
        <taxon>Bacteria</taxon>
        <taxon>Bacillati</taxon>
        <taxon>Actinomycetota</taxon>
        <taxon>Actinomycetes</taxon>
        <taxon>Micrococcales</taxon>
        <taxon>Bogoriellaceae</taxon>
        <taxon>Georgenia</taxon>
    </lineage>
</organism>
<keyword evidence="4" id="KW-0378">Hydrolase</keyword>
<protein>
    <submittedName>
        <fullName evidence="4">GH116 family glycosyl hydrolase</fullName>
    </submittedName>
</protein>
<dbReference type="Pfam" id="PF04685">
    <property type="entry name" value="DUF608"/>
    <property type="match status" value="1"/>
</dbReference>
<dbReference type="PANTHER" id="PTHR12654:SF4">
    <property type="entry name" value="PB1 DOMAIN-CONTAINING PROTEIN"/>
    <property type="match status" value="1"/>
</dbReference>
<dbReference type="Gene3D" id="1.50.10.10">
    <property type="match status" value="1"/>
</dbReference>
<evidence type="ECO:0000256" key="1">
    <source>
        <dbReference type="SAM" id="MobiDB-lite"/>
    </source>
</evidence>